<evidence type="ECO:0000259" key="3">
    <source>
        <dbReference type="PROSITE" id="PS50056"/>
    </source>
</evidence>
<feature type="domain" description="Tyrosine specific protein phosphatases" evidence="3">
    <location>
        <begin position="266"/>
        <end position="296"/>
    </location>
</feature>
<dbReference type="InterPro" id="IPR000387">
    <property type="entry name" value="Tyr_Pase_dom"/>
</dbReference>
<feature type="region of interest" description="Disordered" evidence="2">
    <location>
        <begin position="108"/>
        <end position="135"/>
    </location>
</feature>
<keyword evidence="1" id="KW-0378">Hydrolase</keyword>
<organism evidence="4 5">
    <name type="scientific">Phanerochaete sordida</name>
    <dbReference type="NCBI Taxonomy" id="48140"/>
    <lineage>
        <taxon>Eukaryota</taxon>
        <taxon>Fungi</taxon>
        <taxon>Dikarya</taxon>
        <taxon>Basidiomycota</taxon>
        <taxon>Agaricomycotina</taxon>
        <taxon>Agaricomycetes</taxon>
        <taxon>Polyporales</taxon>
        <taxon>Phanerochaetaceae</taxon>
        <taxon>Phanerochaete</taxon>
    </lineage>
</organism>
<protein>
    <submittedName>
        <fullName evidence="4">Protein-tyrosine phosphatase-like protein</fullName>
    </submittedName>
</protein>
<dbReference type="InterPro" id="IPR057023">
    <property type="entry name" value="PTP-SAK"/>
</dbReference>
<dbReference type="PANTHER" id="PTHR23339">
    <property type="entry name" value="TYROSINE SPECIFIC PROTEIN PHOSPHATASE AND DUAL SPECIFICITY PROTEIN PHOSPHATASE"/>
    <property type="match status" value="1"/>
</dbReference>
<name>A0A9P3GKM7_9APHY</name>
<evidence type="ECO:0000256" key="1">
    <source>
        <dbReference type="ARBA" id="ARBA00022801"/>
    </source>
</evidence>
<comment type="caution">
    <text evidence="4">The sequence shown here is derived from an EMBL/GenBank/DDBJ whole genome shotgun (WGS) entry which is preliminary data.</text>
</comment>
<dbReference type="Proteomes" id="UP000703269">
    <property type="component" value="Unassembled WGS sequence"/>
</dbReference>
<accession>A0A9P3GKM7</accession>
<dbReference type="Gene3D" id="3.90.190.10">
    <property type="entry name" value="Protein tyrosine phosphatase superfamily"/>
    <property type="match status" value="1"/>
</dbReference>
<dbReference type="InterPro" id="IPR050561">
    <property type="entry name" value="PTP"/>
</dbReference>
<dbReference type="SUPFAM" id="SSF52799">
    <property type="entry name" value="(Phosphotyrosine protein) phosphatases II"/>
    <property type="match status" value="1"/>
</dbReference>
<reference evidence="4 5" key="1">
    <citation type="submission" date="2021-08" db="EMBL/GenBank/DDBJ databases">
        <title>Draft Genome Sequence of Phanerochaete sordida strain YK-624.</title>
        <authorList>
            <person name="Mori T."/>
            <person name="Dohra H."/>
            <person name="Suzuki T."/>
            <person name="Kawagishi H."/>
            <person name="Hirai H."/>
        </authorList>
    </citation>
    <scope>NUCLEOTIDE SEQUENCE [LARGE SCALE GENOMIC DNA]</scope>
    <source>
        <strain evidence="4 5">YK-624</strain>
    </source>
</reference>
<evidence type="ECO:0000313" key="5">
    <source>
        <dbReference type="Proteomes" id="UP000703269"/>
    </source>
</evidence>
<dbReference type="AlphaFoldDB" id="A0A9P3GKM7"/>
<dbReference type="EMBL" id="BPQB01000063">
    <property type="protein sequence ID" value="GJE96726.1"/>
    <property type="molecule type" value="Genomic_DNA"/>
</dbReference>
<evidence type="ECO:0000313" key="4">
    <source>
        <dbReference type="EMBL" id="GJE96726.1"/>
    </source>
</evidence>
<proteinExistence type="predicted"/>
<dbReference type="InterPro" id="IPR029021">
    <property type="entry name" value="Prot-tyrosine_phosphatase-like"/>
</dbReference>
<evidence type="ECO:0000256" key="2">
    <source>
        <dbReference type="SAM" id="MobiDB-lite"/>
    </source>
</evidence>
<keyword evidence="5" id="KW-1185">Reference proteome</keyword>
<gene>
    <name evidence="4" type="ORF">PsYK624_129320</name>
</gene>
<dbReference type="PROSITE" id="PS50056">
    <property type="entry name" value="TYR_PHOSPHATASE_2"/>
    <property type="match status" value="1"/>
</dbReference>
<sequence>MFDLPLSVQLHRGISIPLYRMLTLSRQDSIPEPVPDLPTAGVRQSIRPNSTSFVNLLWNPKLVRKTTAPSAPKKSSHGAPSVPYAASIASAVATRASQRAHGVLARAHPGAVGHPHAPRAPPLSADSRSRTSHDEKVVRDLTNIMPAADVACAPAALHRRGASGAPHARPRALGNLFLSSCPGKKVRLDGPVNGRGGVCRDLRQDLRRIRELGVGCVVCCLDDDELQYLGAPWEEYAQAADELCLDVLRIPTPEGLAPAHPAALDAHLARLIDRYTLRGVPVLVHCRGGVGRAGLVACCWALKLGLCGWPEAPPARGAGLSFTAPEDLGDAPPGDGGVRRDTLLLVERAIGLVRRRRSPKAIETFEQVRFLAAYVDFLRAAAPRAAGETA</sequence>
<dbReference type="Pfam" id="PF22784">
    <property type="entry name" value="PTP-SAK"/>
    <property type="match status" value="1"/>
</dbReference>
<dbReference type="OrthoDB" id="266663at2759"/>
<dbReference type="GO" id="GO:0016791">
    <property type="term" value="F:phosphatase activity"/>
    <property type="evidence" value="ECO:0007669"/>
    <property type="project" value="UniProtKB-ARBA"/>
</dbReference>